<evidence type="ECO:0000313" key="5">
    <source>
        <dbReference type="Proteomes" id="UP000245634"/>
    </source>
</evidence>
<name>A0A316DRR4_9BACL</name>
<evidence type="ECO:0000256" key="3">
    <source>
        <dbReference type="SAM" id="MobiDB-lite"/>
    </source>
</evidence>
<dbReference type="InterPro" id="IPR038713">
    <property type="entry name" value="Terminase_Gp1_N_sf"/>
</dbReference>
<feature type="compositionally biased region" description="Basic and acidic residues" evidence="3">
    <location>
        <begin position="35"/>
        <end position="47"/>
    </location>
</feature>
<dbReference type="AlphaFoldDB" id="A0A316DRR4"/>
<organism evidence="4 5">
    <name type="scientific">Tumebacillus permanentifrigoris</name>
    <dbReference type="NCBI Taxonomy" id="378543"/>
    <lineage>
        <taxon>Bacteria</taxon>
        <taxon>Bacillati</taxon>
        <taxon>Bacillota</taxon>
        <taxon>Bacilli</taxon>
        <taxon>Bacillales</taxon>
        <taxon>Alicyclobacillaceae</taxon>
        <taxon>Tumebacillus</taxon>
    </lineage>
</organism>
<dbReference type="PANTHER" id="PTHR41328">
    <property type="entry name" value="TERMINASE SMALL SUBUNIT-RELATED"/>
    <property type="match status" value="1"/>
</dbReference>
<sequence length="264" mass="29432">MNREEIRKEYETTDIRPKALAEKHGMSVDTLKSWMKRDAQRGDKWTKNEGAPVHTKGAPSSNSKVHPEERGVSPPEAEVVDGAEEPTNPDLTPRQRRFVEEYLIVPNATQAAIRAGYSAKTAKEQGHRLYTNVHIRSAIDAAQTARAQRKKVDADWVLERLIKMADYNTRDFQQLITRKVKVLQPGGNVEEFEVQDVVFNEDFDGTITGGLSKGKDGLKMEMPDRLQTLKLIGQHIGMWKDGGDVNVNIGVQIVDDIGGDSGAD</sequence>
<dbReference type="RefSeq" id="WP_109690671.1">
    <property type="nucleotide sequence ID" value="NZ_QGGL01000017.1"/>
</dbReference>
<comment type="caution">
    <text evidence="4">The sequence shown here is derived from an EMBL/GenBank/DDBJ whole genome shotgun (WGS) entry which is preliminary data.</text>
</comment>
<proteinExistence type="predicted"/>
<dbReference type="EMBL" id="QGGL01000017">
    <property type="protein sequence ID" value="PWK07509.1"/>
    <property type="molecule type" value="Genomic_DNA"/>
</dbReference>
<dbReference type="GO" id="GO:0051276">
    <property type="term" value="P:chromosome organization"/>
    <property type="evidence" value="ECO:0007669"/>
    <property type="project" value="InterPro"/>
</dbReference>
<dbReference type="InterPro" id="IPR005335">
    <property type="entry name" value="Terminase_ssu"/>
</dbReference>
<keyword evidence="2" id="KW-0231">Viral genome packaging</keyword>
<dbReference type="Gene3D" id="1.10.10.1400">
    <property type="entry name" value="Terminase, small subunit, N-terminal DNA-binding domain, HTH motif"/>
    <property type="match status" value="1"/>
</dbReference>
<evidence type="ECO:0000256" key="1">
    <source>
        <dbReference type="ARBA" id="ARBA00022612"/>
    </source>
</evidence>
<gene>
    <name evidence="4" type="ORF">C7459_117108</name>
</gene>
<keyword evidence="5" id="KW-1185">Reference proteome</keyword>
<keyword evidence="1" id="KW-1188">Viral release from host cell</keyword>
<protein>
    <submittedName>
        <fullName evidence="4">Terminase small subunit</fullName>
    </submittedName>
</protein>
<feature type="compositionally biased region" description="Basic and acidic residues" evidence="3">
    <location>
        <begin position="1"/>
        <end position="26"/>
    </location>
</feature>
<reference evidence="4 5" key="1">
    <citation type="submission" date="2018-05" db="EMBL/GenBank/DDBJ databases">
        <title>Genomic Encyclopedia of Type Strains, Phase IV (KMG-IV): sequencing the most valuable type-strain genomes for metagenomic binning, comparative biology and taxonomic classification.</title>
        <authorList>
            <person name="Goeker M."/>
        </authorList>
    </citation>
    <scope>NUCLEOTIDE SEQUENCE [LARGE SCALE GENOMIC DNA]</scope>
    <source>
        <strain evidence="4 5">DSM 18773</strain>
    </source>
</reference>
<evidence type="ECO:0000256" key="2">
    <source>
        <dbReference type="ARBA" id="ARBA00023219"/>
    </source>
</evidence>
<dbReference type="Pfam" id="PF03592">
    <property type="entry name" value="Terminase_2"/>
    <property type="match status" value="1"/>
</dbReference>
<dbReference type="PANTHER" id="PTHR41328:SF2">
    <property type="entry name" value="TERMINASE SMALL SUBUNIT"/>
    <property type="match status" value="1"/>
</dbReference>
<evidence type="ECO:0000313" key="4">
    <source>
        <dbReference type="EMBL" id="PWK07509.1"/>
    </source>
</evidence>
<accession>A0A316DRR4</accession>
<dbReference type="Proteomes" id="UP000245634">
    <property type="component" value="Unassembled WGS sequence"/>
</dbReference>
<dbReference type="InterPro" id="IPR052404">
    <property type="entry name" value="SPP1-like_terminase"/>
</dbReference>
<dbReference type="OrthoDB" id="7358785at2"/>
<feature type="region of interest" description="Disordered" evidence="3">
    <location>
        <begin position="1"/>
        <end position="92"/>
    </location>
</feature>